<protein>
    <submittedName>
        <fullName evidence="1">Uncharacterized protein</fullName>
    </submittedName>
</protein>
<evidence type="ECO:0000313" key="1">
    <source>
        <dbReference type="EMBL" id="KAG2227739.1"/>
    </source>
</evidence>
<proteinExistence type="predicted"/>
<accession>A0A8H7VUN3</accession>
<comment type="caution">
    <text evidence="1">The sequence shown here is derived from an EMBL/GenBank/DDBJ whole genome shotgun (WGS) entry which is preliminary data.</text>
</comment>
<organism evidence="1 2">
    <name type="scientific">Circinella minor</name>
    <dbReference type="NCBI Taxonomy" id="1195481"/>
    <lineage>
        <taxon>Eukaryota</taxon>
        <taxon>Fungi</taxon>
        <taxon>Fungi incertae sedis</taxon>
        <taxon>Mucoromycota</taxon>
        <taxon>Mucoromycotina</taxon>
        <taxon>Mucoromycetes</taxon>
        <taxon>Mucorales</taxon>
        <taxon>Lichtheimiaceae</taxon>
        <taxon>Circinella</taxon>
    </lineage>
</organism>
<keyword evidence="2" id="KW-1185">Reference proteome</keyword>
<sequence length="62" mass="7357">MQHFYGSWSSGELDYEQTSWCSICRGVAQWWRAPPGKWDHVRKGPPYIPNWKSAMLNKFTRP</sequence>
<evidence type="ECO:0000313" key="2">
    <source>
        <dbReference type="Proteomes" id="UP000646827"/>
    </source>
</evidence>
<dbReference type="Proteomes" id="UP000646827">
    <property type="component" value="Unassembled WGS sequence"/>
</dbReference>
<reference evidence="1 2" key="1">
    <citation type="submission" date="2020-12" db="EMBL/GenBank/DDBJ databases">
        <title>Metabolic potential, ecology and presence of endohyphal bacteria is reflected in genomic diversity of Mucoromycotina.</title>
        <authorList>
            <person name="Muszewska A."/>
            <person name="Okrasinska A."/>
            <person name="Steczkiewicz K."/>
            <person name="Drgas O."/>
            <person name="Orlowska M."/>
            <person name="Perlinska-Lenart U."/>
            <person name="Aleksandrzak-Piekarczyk T."/>
            <person name="Szatraj K."/>
            <person name="Zielenkiewicz U."/>
            <person name="Pilsyk S."/>
            <person name="Malc E."/>
            <person name="Mieczkowski P."/>
            <person name="Kruszewska J.S."/>
            <person name="Biernat P."/>
            <person name="Pawlowska J."/>
        </authorList>
    </citation>
    <scope>NUCLEOTIDE SEQUENCE [LARGE SCALE GENOMIC DNA]</scope>
    <source>
        <strain evidence="1 2">CBS 142.35</strain>
    </source>
</reference>
<dbReference type="AlphaFoldDB" id="A0A8H7VUN3"/>
<name>A0A8H7VUN3_9FUNG</name>
<dbReference type="EMBL" id="JAEPRB010000005">
    <property type="protein sequence ID" value="KAG2227739.1"/>
    <property type="molecule type" value="Genomic_DNA"/>
</dbReference>
<gene>
    <name evidence="1" type="ORF">INT45_004781</name>
</gene>